<dbReference type="EMBL" id="VSSQ01000411">
    <property type="protein sequence ID" value="MPL94018.1"/>
    <property type="molecule type" value="Genomic_DNA"/>
</dbReference>
<gene>
    <name evidence="2" type="ORF">SDC9_40166</name>
</gene>
<keyword evidence="1" id="KW-0472">Membrane</keyword>
<protein>
    <recommendedName>
        <fullName evidence="3">Nucleotidyl transferase AbiEii/AbiGii toxin family protein</fullName>
    </recommendedName>
</protein>
<reference evidence="2" key="1">
    <citation type="submission" date="2019-08" db="EMBL/GenBank/DDBJ databases">
        <authorList>
            <person name="Kucharzyk K."/>
            <person name="Murdoch R.W."/>
            <person name="Higgins S."/>
            <person name="Loffler F."/>
        </authorList>
    </citation>
    <scope>NUCLEOTIDE SEQUENCE</scope>
</reference>
<evidence type="ECO:0000256" key="1">
    <source>
        <dbReference type="SAM" id="Phobius"/>
    </source>
</evidence>
<name>A0A644VRL8_9ZZZZ</name>
<organism evidence="2">
    <name type="scientific">bioreactor metagenome</name>
    <dbReference type="NCBI Taxonomy" id="1076179"/>
    <lineage>
        <taxon>unclassified sequences</taxon>
        <taxon>metagenomes</taxon>
        <taxon>ecological metagenomes</taxon>
    </lineage>
</organism>
<dbReference type="Pfam" id="PF08843">
    <property type="entry name" value="AbiEii"/>
    <property type="match status" value="1"/>
</dbReference>
<evidence type="ECO:0000313" key="2">
    <source>
        <dbReference type="EMBL" id="MPL94018.1"/>
    </source>
</evidence>
<proteinExistence type="predicted"/>
<comment type="caution">
    <text evidence="2">The sequence shown here is derived from an EMBL/GenBank/DDBJ whole genome shotgun (WGS) entry which is preliminary data.</text>
</comment>
<sequence>MNSSNKDYSKLYQLQDKFLSWWLTLGLPFYLTGGTALGRFYLNHRFSDDLDFFTNANTQYTSSIAELYRKMKGRFEVSLQQSLFADDFTRFFITEDDLFLKVELINDIDYYAGKPTAYKYGFIDTPLNILSNKLTAIVGRDEPKDMFDIIHLSTSFSFNWMDVFYHAKQKAVINELDVEQRFVSFPVEWLENVNWLTTPVNFEKYRILLNKIADDFLLGKANSLGENQQPIENAKPLL</sequence>
<dbReference type="AlphaFoldDB" id="A0A644VRL8"/>
<dbReference type="Gene3D" id="3.10.450.620">
    <property type="entry name" value="JHP933, nucleotidyltransferase-like core domain"/>
    <property type="match status" value="1"/>
</dbReference>
<dbReference type="InterPro" id="IPR014942">
    <property type="entry name" value="AbiEii"/>
</dbReference>
<accession>A0A644VRL8</accession>
<evidence type="ECO:0008006" key="3">
    <source>
        <dbReference type="Google" id="ProtNLM"/>
    </source>
</evidence>
<feature type="transmembrane region" description="Helical" evidence="1">
    <location>
        <begin position="20"/>
        <end position="42"/>
    </location>
</feature>
<keyword evidence="1" id="KW-1133">Transmembrane helix</keyword>
<keyword evidence="1" id="KW-0812">Transmembrane</keyword>